<dbReference type="CDD" id="cd18003">
    <property type="entry name" value="DEXQc_SRCAP"/>
    <property type="match status" value="1"/>
</dbReference>
<evidence type="ECO:0000256" key="12">
    <source>
        <dbReference type="ARBA" id="ARBA00023242"/>
    </source>
</evidence>
<dbReference type="Gene3D" id="3.40.50.10810">
    <property type="entry name" value="Tandem AAA-ATPase domain"/>
    <property type="match status" value="1"/>
</dbReference>
<evidence type="ECO:0000256" key="1">
    <source>
        <dbReference type="ARBA" id="ARBA00004123"/>
    </source>
</evidence>
<evidence type="ECO:0000256" key="2">
    <source>
        <dbReference type="ARBA" id="ARBA00009220"/>
    </source>
</evidence>
<dbReference type="SMART" id="SM00490">
    <property type="entry name" value="HELICc"/>
    <property type="match status" value="1"/>
</dbReference>
<feature type="compositionally biased region" description="Basic and acidic residues" evidence="13">
    <location>
        <begin position="1988"/>
        <end position="1997"/>
    </location>
</feature>
<dbReference type="GO" id="GO:0010557">
    <property type="term" value="P:positive regulation of macromolecule biosynthetic process"/>
    <property type="evidence" value="ECO:0007669"/>
    <property type="project" value="UniProtKB-ARBA"/>
</dbReference>
<keyword evidence="4" id="KW-0547">Nucleotide-binding</keyword>
<keyword evidence="6" id="KW-0347">Helicase</keyword>
<keyword evidence="7" id="KW-0067">ATP-binding</keyword>
<organism evidence="17 18">
    <name type="scientific">Tetragonisca angustula</name>
    <dbReference type="NCBI Taxonomy" id="166442"/>
    <lineage>
        <taxon>Eukaryota</taxon>
        <taxon>Metazoa</taxon>
        <taxon>Ecdysozoa</taxon>
        <taxon>Arthropoda</taxon>
        <taxon>Hexapoda</taxon>
        <taxon>Insecta</taxon>
        <taxon>Pterygota</taxon>
        <taxon>Neoptera</taxon>
        <taxon>Endopterygota</taxon>
        <taxon>Hymenoptera</taxon>
        <taxon>Apocrita</taxon>
        <taxon>Aculeata</taxon>
        <taxon>Apoidea</taxon>
        <taxon>Anthophila</taxon>
        <taxon>Apidae</taxon>
        <taxon>Tetragonisca</taxon>
    </lineage>
</organism>
<dbReference type="PROSITE" id="PS51192">
    <property type="entry name" value="HELICASE_ATP_BIND_1"/>
    <property type="match status" value="1"/>
</dbReference>
<feature type="compositionally biased region" description="Gly residues" evidence="13">
    <location>
        <begin position="14"/>
        <end position="24"/>
    </location>
</feature>
<evidence type="ECO:0000256" key="7">
    <source>
        <dbReference type="ARBA" id="ARBA00022840"/>
    </source>
</evidence>
<dbReference type="GO" id="GO:0004386">
    <property type="term" value="F:helicase activity"/>
    <property type="evidence" value="ECO:0007669"/>
    <property type="project" value="UniProtKB-KW"/>
</dbReference>
<keyword evidence="5" id="KW-0378">Hydrolase</keyword>
<keyword evidence="12" id="KW-0539">Nucleus</keyword>
<dbReference type="InterPro" id="IPR049730">
    <property type="entry name" value="SNF2/RAD54-like_C"/>
</dbReference>
<feature type="compositionally biased region" description="Low complexity" evidence="13">
    <location>
        <begin position="2407"/>
        <end position="2417"/>
    </location>
</feature>
<sequence>MSDKQTAPILPPLNGGGGNNGSSNGGAPQQTVNLQQVLATAQGLNVLTTGAGQQFVITSQVPGLTQVIPSNATTNANIQQVGVTRIVNISGTPPRASTMGVAGASNSAFTSPTRQSSPKVVLATSPKLVRTSIGNMFVAPTSQASMQSSPARKKLKLTDSTEKPTMITDDAMGYRRRILEHKMKKIRAIREKYAENASELFFLHVGGNMMDFQSWRKRPPTSQYLHFLRQHRLDPDDDDEDLTVPLPAMSEIPLMPTATTVSTIVPVNQCTEVKISGINVAPVAVSTTLPAAVAQLNQQGNAPIVPGSPKSVTTTVTSPVMEKSTVSTSITTITTMTTPTLTFTGTTTTTTVTTVTKTSSAPTTPTQPVVKLVKLPASNVATSCDITNNQEQIVEKAKQEAYVMQRIAELQREGLWSERRLPKVQEPPRTKAHWDYLLEEMVWLAADFAQERKWKKAAAKKCARMVQKYFQEKAIQAQKAEKSQELRLKKIASFIAKEIKTFWTNVEKLVEYKQQTRLEEKRKQALDQHLNFIVGQTEKYSTWLTEGLNKTDGPQSIPASMNSSRISSPVPPGKSHSDEDFQPNQSSDDDEETIAKAEEELKSVTNHKEEVELLKKESELPLEDLLKELPPDYLENRNKSLSPASKEVEEENEKPTDGDTDFVAASDESSDEEETIMEQEKLEENTDYKQELDDLKAENEMSIDELMAKYGNMSDMPMDVEQEPVQESDKESIKEEENQENDEEFTSNESESEESDNEIGEEESQTQTDNETDIGLKSLLEDVSMEKSSDDKTAEMDHSDAHNEMDNVAALAESIQPKGNTLLTTSVVTKIPFLLKHPLREYQHIGLDWLVTMYDRKLNGILADEMGLGKTIQTIALLAHLACEKGNWGPHLIIVPTSVMLNWEMECKKWCPGFKILTYYGTQKERKQKRTGWTKPNAFHICITSYKLVIQDHQSFRRKKWKYLILDEAQNIKNFKSQRWQLLLNFQTQRRLLLTGTPLQNNLMELWSLMHFLMPNVFQSHREFKEWFSNPVTGMIEGNSEYNENIIRRLHKVLRPFLLRRLKTEVEKQLPKKYEHVVMCRLSKRQRYLYDDFMSRAKTKETLASGNLLSVINVLMQLRKVCNHPNLFEVRPTVSPFQMEAIEYITASLIWSALDYDPFKHIDLSSINLLLCDLELTLTAFVAHRIRRLQTTRKLIEEIDTQPDAPPRCPSGKIKINVRLSNQVKPLSVPRQTQTKLKNLAGILPTPKVGTSPLIKTANNQSTPGQGVTLKVANGQQLQGYSVQLVQHQGSVKVSFPVMTPCVPRLKVLPKSLMGLSTSATTVNKVIGGVVTTTSGTSGRPVMRVPPLNVTTPNVTAQSPAGNGQSQQSIRCGIVTRHAQKESEKAQTKERPKSEFYLPQLEEERKQRRQAKLRLLANINERRCAACPLYGEDLFMALRIGKPSTACRWHNGWVHCTTAKDSARTRRQFFSRTEALAEAIKSTEQIVEELKEVFERFVVHVPAVCAPTPRFHVSHPPPHKLYNQRRMQMELQRQLSPKLALFHPVAGAMMTQFPDPRLIQYDCGKLQSLHQLLRKLKSENHRVLIFTQMTRMLDVLEAFLNFHGHIYLRLDGTTKVDQRQVLMERFNGDKRIFCFILSTRSGGVGVNLTGADTVIFYDSDWNPTMDAQAQDRCHRIGQTRDVHIYRLVSEKTVEENILKKANQKRLLGDLAIEGGNFTTAYFKSSTIQDLFNIDQSENDATTRMAEVLDQNRDREKFLQKDNQSQTLDDKVAMGALESALAAAEEDLDVQAAKTAKAEAVADLAEFDENIPLDDADRDDMQVSKAELEVQNLVSQLTPIERYAMKFVEESEGAFSAAQLAAAERELEEQKKEWELDRLRALREEEERRMRLADDDEKPLTFGREDAQNQVNSASNSKKLVNKKLPPNRRRNSRKNISKSVQESESETETTTESESESQEDVVEDSLDEESSHTESQSQGDEDEEEETHDQNDSEKGGYPKRKNRTNKSFSQNHFDLNSPRTRSRGNVKINLWTLDVSPILPGIKPKCRGRASNLRKQRELEMRMKAEESFILPLPISSPKKLNNANISNKTDEEDNITNQKDTVITRDLKCTDSEQRTIPSVDKDQFEDVENSKVTANYCFTETSSSNSNYNKTVTEESNPVISLDPLETEACSQSGNSSVMLEQYKNSKEIINDKVDSEATSELTENISPLVYFTGSNCNDDSENSNTDLILQNSNFYSSATESNTVKRVSDSKCTKSSMTLEIDEEINISENSLIAPLKNKMIVQDADESTVESTTKKLHDSLCKNKTVSSSIDELDTELKEESLSNAESKILQDSDVNELQDTNVSDDECCAKNDARAQSPTEIKENVDVDETSTNKKQHNENISNSDLTNKSTDDNEPTSVIESTSSQESNSSKQEENCTKLDKCVRKEDDTKIQTTSSIRCNNHSFPFNTFGLDESNGFESNTESKVKFRKPDTVSCGVTTRSAKMNITIETPENKNLDTQSSSILLSESSESKESQESEGSNSTSNVCRKEVNKITQIRRPDTPRPTIEHGRITRSSATRSLTPPLSTKSVQRRRPDTPLPECFRSSPRPATRSMSNFSSLLKNEEHMSHEVPYEKPTTRSSKSLDNGFLNPTVFRRSSSIPPMKSTLESKDSVGSVSTRSKKSSESTNTSTNIGKRQLDTSVSISEQGSRVTRSGLNFTLNSVKSSNHVSNKGNKHVRKIDSSDSKSQDDKASGVSPVSGKAETFNTDSNGNAVVSETHSKQDNSTLSSFNEINERPQRTAKVVAILTLDTRSNHTSKASSSVHAKSSNCNSSDAKNNKKNTDSNFNSTSDSSAKNCVLRISDVTSNCKVDGWCDSELDAGSRDRVSSNAFSNVASTYTNSNKTGKASTMNKSASLNSKLKDKVSLPVQSTVIALVDLDNDPNYDSSDGSKRLRRKIKRTRLSSFAKPLISGKTSESQITDALDNEEQIPPMKKFVRSQLTPPPPPPPPSSQTTQLEKLGSGTIS</sequence>
<evidence type="ECO:0000259" key="15">
    <source>
        <dbReference type="PROSITE" id="PS51194"/>
    </source>
</evidence>
<dbReference type="GO" id="GO:0140096">
    <property type="term" value="F:catalytic activity, acting on a protein"/>
    <property type="evidence" value="ECO:0007669"/>
    <property type="project" value="UniProtKB-ARBA"/>
</dbReference>
<feature type="compositionally biased region" description="Basic and acidic residues" evidence="13">
    <location>
        <begin position="2534"/>
        <end position="2558"/>
    </location>
</feature>
<dbReference type="InterPro" id="IPR038718">
    <property type="entry name" value="SNF2-like_sf"/>
</dbReference>
<name>A0AAW0ZW89_9HYME</name>
<feature type="region of interest" description="Disordered" evidence="13">
    <location>
        <begin position="2800"/>
        <end position="2839"/>
    </location>
</feature>
<dbReference type="Gene3D" id="3.40.50.300">
    <property type="entry name" value="P-loop containing nucleotide triphosphate hydrolases"/>
    <property type="match status" value="1"/>
</dbReference>
<dbReference type="InterPro" id="IPR014012">
    <property type="entry name" value="HSA_dom"/>
</dbReference>
<feature type="region of interest" description="Disordered" evidence="13">
    <location>
        <begin position="2495"/>
        <end position="2697"/>
    </location>
</feature>
<feature type="compositionally biased region" description="Polar residues" evidence="13">
    <location>
        <begin position="2560"/>
        <end position="2576"/>
    </location>
</feature>
<feature type="compositionally biased region" description="Polar residues" evidence="13">
    <location>
        <begin position="1907"/>
        <end position="1918"/>
    </location>
</feature>
<feature type="region of interest" description="Disordered" evidence="13">
    <location>
        <begin position="95"/>
        <end position="114"/>
    </location>
</feature>
<dbReference type="GO" id="GO:0000812">
    <property type="term" value="C:Swr1 complex"/>
    <property type="evidence" value="ECO:0007669"/>
    <property type="project" value="TreeGrafter"/>
</dbReference>
<dbReference type="FunFam" id="3.40.50.300:FF:000529">
    <property type="entry name" value="helicase SRCAP isoform X1"/>
    <property type="match status" value="1"/>
</dbReference>
<dbReference type="InterPro" id="IPR050520">
    <property type="entry name" value="INO80/SWR1_helicase"/>
</dbReference>
<feature type="region of interest" description="Disordered" evidence="13">
    <location>
        <begin position="551"/>
        <end position="592"/>
    </location>
</feature>
<dbReference type="SMART" id="SM00487">
    <property type="entry name" value="DEXDc"/>
    <property type="match status" value="1"/>
</dbReference>
<feature type="compositionally biased region" description="Polar residues" evidence="13">
    <location>
        <begin position="104"/>
        <end position="114"/>
    </location>
</feature>
<comment type="similarity">
    <text evidence="2">Belongs to the SNF2/RAD54 helicase family. SWR1 subfamily.</text>
</comment>
<evidence type="ECO:0000256" key="13">
    <source>
        <dbReference type="SAM" id="MobiDB-lite"/>
    </source>
</evidence>
<feature type="compositionally biased region" description="Polar residues" evidence="13">
    <location>
        <begin position="2599"/>
        <end position="2608"/>
    </location>
</feature>
<dbReference type="Gene3D" id="1.20.120.850">
    <property type="entry name" value="SWI2/SNF2 ATPases, N-terminal domain"/>
    <property type="match status" value="1"/>
</dbReference>
<evidence type="ECO:0000313" key="17">
    <source>
        <dbReference type="EMBL" id="KAK9301726.1"/>
    </source>
</evidence>
<evidence type="ECO:0000256" key="3">
    <source>
        <dbReference type="ARBA" id="ARBA00022553"/>
    </source>
</evidence>
<dbReference type="InterPro" id="IPR014001">
    <property type="entry name" value="Helicase_ATP-bd"/>
</dbReference>
<dbReference type="PANTHER" id="PTHR45685">
    <property type="entry name" value="HELICASE SRCAP-RELATED"/>
    <property type="match status" value="1"/>
</dbReference>
<feature type="compositionally biased region" description="Basic and acidic residues" evidence="13">
    <location>
        <begin position="2726"/>
        <end position="2739"/>
    </location>
</feature>
<feature type="region of interest" description="Disordered" evidence="13">
    <location>
        <begin position="1"/>
        <end position="29"/>
    </location>
</feature>
<feature type="region of interest" description="Disordered" evidence="13">
    <location>
        <begin position="2347"/>
        <end position="2423"/>
    </location>
</feature>
<feature type="compositionally biased region" description="Polar residues" evidence="13">
    <location>
        <begin position="552"/>
        <end position="567"/>
    </location>
</feature>
<feature type="region of interest" description="Disordered" evidence="13">
    <location>
        <begin position="2079"/>
        <end position="2100"/>
    </location>
</feature>
<feature type="compositionally biased region" description="Polar residues" evidence="13">
    <location>
        <begin position="2080"/>
        <end position="2089"/>
    </location>
</feature>
<feature type="compositionally biased region" description="Basic and acidic residues" evidence="13">
    <location>
        <begin position="727"/>
        <end position="736"/>
    </location>
</feature>
<feature type="compositionally biased region" description="Basic residues" evidence="13">
    <location>
        <begin position="1919"/>
        <end position="1936"/>
    </location>
</feature>
<keyword evidence="11" id="KW-0804">Transcription</keyword>
<dbReference type="GO" id="GO:0016887">
    <property type="term" value="F:ATP hydrolysis activity"/>
    <property type="evidence" value="ECO:0007669"/>
    <property type="project" value="TreeGrafter"/>
</dbReference>
<feature type="compositionally biased region" description="Low complexity" evidence="13">
    <location>
        <begin position="2830"/>
        <end position="2839"/>
    </location>
</feature>
<dbReference type="GO" id="GO:0010468">
    <property type="term" value="P:regulation of gene expression"/>
    <property type="evidence" value="ECO:0007669"/>
    <property type="project" value="UniProtKB-ARBA"/>
</dbReference>
<feature type="compositionally biased region" description="Basic and acidic residues" evidence="13">
    <location>
        <begin position="678"/>
        <end position="699"/>
    </location>
</feature>
<evidence type="ECO:0000256" key="11">
    <source>
        <dbReference type="ARBA" id="ARBA00023163"/>
    </source>
</evidence>
<feature type="compositionally biased region" description="Polar residues" evidence="13">
    <location>
        <begin position="2385"/>
        <end position="2395"/>
    </location>
</feature>
<feature type="region of interest" description="Disordered" evidence="13">
    <location>
        <begin position="2959"/>
        <end position="3012"/>
    </location>
</feature>
<dbReference type="GO" id="GO:0003677">
    <property type="term" value="F:DNA binding"/>
    <property type="evidence" value="ECO:0007669"/>
    <property type="project" value="UniProtKB-KW"/>
</dbReference>
<feature type="compositionally biased region" description="Polar residues" evidence="13">
    <location>
        <begin position="2751"/>
        <end position="2779"/>
    </location>
</feature>
<proteinExistence type="inferred from homology"/>
<feature type="compositionally biased region" description="Acidic residues" evidence="13">
    <location>
        <begin position="737"/>
        <end position="764"/>
    </location>
</feature>
<dbReference type="PROSITE" id="PS51194">
    <property type="entry name" value="HELICASE_CTER"/>
    <property type="match status" value="1"/>
</dbReference>
<feature type="compositionally biased region" description="Acidic residues" evidence="13">
    <location>
        <begin position="668"/>
        <end position="677"/>
    </location>
</feature>
<comment type="subcellular location">
    <subcellularLocation>
        <location evidence="1">Nucleus</location>
    </subcellularLocation>
</comment>
<reference evidence="17 18" key="1">
    <citation type="submission" date="2024-05" db="EMBL/GenBank/DDBJ databases">
        <title>The nuclear and mitochondrial genome assemblies of Tetragonisca angustula (Apidae: Meliponini), a tiny yet remarkable pollinator in the Neotropics.</title>
        <authorList>
            <person name="Ferrari R."/>
            <person name="Ricardo P.C."/>
            <person name="Dias F.C."/>
            <person name="Araujo N.S."/>
            <person name="Soares D.O."/>
            <person name="Zhou Q.-S."/>
            <person name="Zhu C.-D."/>
            <person name="Coutinho L."/>
            <person name="Airas M.C."/>
            <person name="Batista T.M."/>
        </authorList>
    </citation>
    <scope>NUCLEOTIDE SEQUENCE [LARGE SCALE GENOMIC DNA]</scope>
    <source>
        <strain evidence="17">ASF017062</strain>
        <tissue evidence="17">Abdomen</tissue>
    </source>
</reference>
<feature type="compositionally biased region" description="Polar residues" evidence="13">
    <location>
        <begin position="2686"/>
        <end position="2697"/>
    </location>
</feature>
<dbReference type="InterPro" id="IPR000330">
    <property type="entry name" value="SNF2_N"/>
</dbReference>
<dbReference type="GO" id="GO:0005524">
    <property type="term" value="F:ATP binding"/>
    <property type="evidence" value="ECO:0007669"/>
    <property type="project" value="UniProtKB-KW"/>
</dbReference>
<evidence type="ECO:0000256" key="6">
    <source>
        <dbReference type="ARBA" id="ARBA00022806"/>
    </source>
</evidence>
<dbReference type="PROSITE" id="PS51204">
    <property type="entry name" value="HSA"/>
    <property type="match status" value="1"/>
</dbReference>
<dbReference type="PANTHER" id="PTHR45685:SF1">
    <property type="entry name" value="HELICASE SRCAP"/>
    <property type="match status" value="1"/>
</dbReference>
<feature type="compositionally biased region" description="Basic and acidic residues" evidence="13">
    <location>
        <begin position="615"/>
        <end position="638"/>
    </location>
</feature>
<evidence type="ECO:0000259" key="14">
    <source>
        <dbReference type="PROSITE" id="PS51192"/>
    </source>
</evidence>
<dbReference type="Pfam" id="PF00176">
    <property type="entry name" value="SNF2-rel_dom"/>
    <property type="match status" value="1"/>
</dbReference>
<dbReference type="InterPro" id="IPR001650">
    <property type="entry name" value="Helicase_C-like"/>
</dbReference>
<feature type="domain" description="Helicase C-terminal" evidence="15">
    <location>
        <begin position="1568"/>
        <end position="1718"/>
    </location>
</feature>
<dbReference type="Pfam" id="PF00271">
    <property type="entry name" value="Helicase_C"/>
    <property type="match status" value="1"/>
</dbReference>
<dbReference type="EMBL" id="JAWNGG020000107">
    <property type="protein sequence ID" value="KAK9301726.1"/>
    <property type="molecule type" value="Genomic_DNA"/>
</dbReference>
<feature type="compositionally biased region" description="Low complexity" evidence="13">
    <location>
        <begin position="2804"/>
        <end position="2820"/>
    </location>
</feature>
<keyword evidence="10" id="KW-0238">DNA-binding</keyword>
<dbReference type="SMART" id="SM00573">
    <property type="entry name" value="HSA"/>
    <property type="match status" value="1"/>
</dbReference>
<feature type="region of interest" description="Disordered" evidence="13">
    <location>
        <begin position="1884"/>
        <end position="2023"/>
    </location>
</feature>
<evidence type="ECO:0000256" key="5">
    <source>
        <dbReference type="ARBA" id="ARBA00022801"/>
    </source>
</evidence>
<evidence type="ECO:0000256" key="10">
    <source>
        <dbReference type="ARBA" id="ARBA00023125"/>
    </source>
</evidence>
<feature type="compositionally biased region" description="Pro residues" evidence="13">
    <location>
        <begin position="2988"/>
        <end position="2997"/>
    </location>
</feature>
<keyword evidence="3" id="KW-0597">Phosphoprotein</keyword>
<comment type="caution">
    <text evidence="17">The sequence shown here is derived from an EMBL/GenBank/DDBJ whole genome shotgun (WGS) entry which is preliminary data.</text>
</comment>
<dbReference type="FunFam" id="1.20.120.850:FF:000012">
    <property type="entry name" value="protein PHOTOPERIOD-INDEPENDENT EARLY FLOWERING 1 isoform X3"/>
    <property type="match status" value="1"/>
</dbReference>
<accession>A0AAW0ZW89</accession>
<dbReference type="CDD" id="cd18793">
    <property type="entry name" value="SF2_C_SNF"/>
    <property type="match status" value="1"/>
</dbReference>
<dbReference type="GO" id="GO:0006338">
    <property type="term" value="P:chromatin remodeling"/>
    <property type="evidence" value="ECO:0007669"/>
    <property type="project" value="UniProtKB-ARBA"/>
</dbReference>
<evidence type="ECO:0008006" key="19">
    <source>
        <dbReference type="Google" id="ProtNLM"/>
    </source>
</evidence>
<evidence type="ECO:0000313" key="18">
    <source>
        <dbReference type="Proteomes" id="UP001432146"/>
    </source>
</evidence>
<protein>
    <recommendedName>
        <fullName evidence="19">Helicase domino</fullName>
    </recommendedName>
</protein>
<feature type="domain" description="Helicase ATP-binding" evidence="14">
    <location>
        <begin position="851"/>
        <end position="1016"/>
    </location>
</feature>
<feature type="domain" description="HSA" evidence="16">
    <location>
        <begin position="421"/>
        <end position="493"/>
    </location>
</feature>
<dbReference type="SUPFAM" id="SSF52540">
    <property type="entry name" value="P-loop containing nucleoside triphosphate hydrolases"/>
    <property type="match status" value="2"/>
</dbReference>
<gene>
    <name evidence="17" type="ORF">QLX08_006019</name>
</gene>
<feature type="compositionally biased region" description="Acidic residues" evidence="13">
    <location>
        <begin position="1943"/>
        <end position="1968"/>
    </location>
</feature>
<dbReference type="FunFam" id="3.40.50.10810:FF:000005">
    <property type="entry name" value="Photoperiod-independent early flowering 1"/>
    <property type="match status" value="1"/>
</dbReference>
<keyword evidence="8" id="KW-0156">Chromatin regulator</keyword>
<dbReference type="Pfam" id="PF07529">
    <property type="entry name" value="HSA"/>
    <property type="match status" value="1"/>
</dbReference>
<evidence type="ECO:0000256" key="4">
    <source>
        <dbReference type="ARBA" id="ARBA00022741"/>
    </source>
</evidence>
<dbReference type="InterPro" id="IPR027417">
    <property type="entry name" value="P-loop_NTPase"/>
</dbReference>
<feature type="region of interest" description="Disordered" evidence="13">
    <location>
        <begin position="615"/>
        <end position="773"/>
    </location>
</feature>
<keyword evidence="18" id="KW-1185">Reference proteome</keyword>
<feature type="compositionally biased region" description="Basic and acidic residues" evidence="13">
    <location>
        <begin position="2609"/>
        <end position="2624"/>
    </location>
</feature>
<keyword evidence="9" id="KW-0805">Transcription regulation</keyword>
<feature type="region of interest" description="Disordered" evidence="13">
    <location>
        <begin position="2710"/>
        <end position="2782"/>
    </location>
</feature>
<evidence type="ECO:0000256" key="8">
    <source>
        <dbReference type="ARBA" id="ARBA00022853"/>
    </source>
</evidence>
<feature type="compositionally biased region" description="Low complexity" evidence="13">
    <location>
        <begin position="2710"/>
        <end position="2719"/>
    </location>
</feature>
<evidence type="ECO:0000256" key="9">
    <source>
        <dbReference type="ARBA" id="ARBA00023015"/>
    </source>
</evidence>
<evidence type="ECO:0000259" key="16">
    <source>
        <dbReference type="PROSITE" id="PS51204"/>
    </source>
</evidence>
<dbReference type="Proteomes" id="UP001432146">
    <property type="component" value="Unassembled WGS sequence"/>
</dbReference>
<dbReference type="GO" id="GO:0042393">
    <property type="term" value="F:histone binding"/>
    <property type="evidence" value="ECO:0007669"/>
    <property type="project" value="TreeGrafter"/>
</dbReference>
<feature type="compositionally biased region" description="Polar residues" evidence="13">
    <location>
        <begin position="2006"/>
        <end position="2020"/>
    </location>
</feature>